<dbReference type="Proteomes" id="UP000000763">
    <property type="component" value="Chromosome 5"/>
</dbReference>
<organism evidence="1 2">
    <name type="scientific">Oryza sativa subsp. japonica</name>
    <name type="common">Rice</name>
    <dbReference type="NCBI Taxonomy" id="39947"/>
    <lineage>
        <taxon>Eukaryota</taxon>
        <taxon>Viridiplantae</taxon>
        <taxon>Streptophyta</taxon>
        <taxon>Embryophyta</taxon>
        <taxon>Tracheophyta</taxon>
        <taxon>Spermatophyta</taxon>
        <taxon>Magnoliopsida</taxon>
        <taxon>Liliopsida</taxon>
        <taxon>Poales</taxon>
        <taxon>Poaceae</taxon>
        <taxon>BOP clade</taxon>
        <taxon>Oryzoideae</taxon>
        <taxon>Oryzeae</taxon>
        <taxon>Oryzinae</taxon>
        <taxon>Oryza</taxon>
        <taxon>Oryza sativa</taxon>
    </lineage>
</organism>
<protein>
    <submittedName>
        <fullName evidence="1">Uncharacterized protein</fullName>
    </submittedName>
</protein>
<proteinExistence type="predicted"/>
<dbReference type="AlphaFoldDB" id="Q6AU81"/>
<name>Q6AU81_ORYSJ</name>
<evidence type="ECO:0000313" key="2">
    <source>
        <dbReference type="Proteomes" id="UP000000763"/>
    </source>
</evidence>
<gene>
    <name evidence="1" type="ORF">OSJNBa0014C03.1</name>
</gene>
<evidence type="ECO:0000313" key="1">
    <source>
        <dbReference type="EMBL" id="AAT93893.1"/>
    </source>
</evidence>
<dbReference type="EMBL" id="AC132483">
    <property type="protein sequence ID" value="AAT93893.1"/>
    <property type="molecule type" value="Genomic_DNA"/>
</dbReference>
<sequence length="38" mass="4200">MPAECVGHRVSLSVYLSHVHLGEAAQQFEDLLHIGQVQ</sequence>
<reference evidence="2" key="2">
    <citation type="journal article" date="2008" name="Nucleic Acids Res.">
        <title>The rice annotation project database (RAP-DB): 2008 update.</title>
        <authorList>
            <consortium name="The rice annotation project (RAP)"/>
        </authorList>
    </citation>
    <scope>GENOME REANNOTATION</scope>
    <source>
        <strain evidence="2">cv. Nipponbare</strain>
    </source>
</reference>
<accession>Q6AU81</accession>
<reference evidence="2" key="1">
    <citation type="journal article" date="2005" name="Nature">
        <title>The map-based sequence of the rice genome.</title>
        <authorList>
            <consortium name="International rice genome sequencing project (IRGSP)"/>
            <person name="Matsumoto T."/>
            <person name="Wu J."/>
            <person name="Kanamori H."/>
            <person name="Katayose Y."/>
            <person name="Fujisawa M."/>
            <person name="Namiki N."/>
            <person name="Mizuno H."/>
            <person name="Yamamoto K."/>
            <person name="Antonio B.A."/>
            <person name="Baba T."/>
            <person name="Sakata K."/>
            <person name="Nagamura Y."/>
            <person name="Aoki H."/>
            <person name="Arikawa K."/>
            <person name="Arita K."/>
            <person name="Bito T."/>
            <person name="Chiden Y."/>
            <person name="Fujitsuka N."/>
            <person name="Fukunaka R."/>
            <person name="Hamada M."/>
            <person name="Harada C."/>
            <person name="Hayashi A."/>
            <person name="Hijishita S."/>
            <person name="Honda M."/>
            <person name="Hosokawa S."/>
            <person name="Ichikawa Y."/>
            <person name="Idonuma A."/>
            <person name="Iijima M."/>
            <person name="Ikeda M."/>
            <person name="Ikeno M."/>
            <person name="Ito K."/>
            <person name="Ito S."/>
            <person name="Ito T."/>
            <person name="Ito Y."/>
            <person name="Ito Y."/>
            <person name="Iwabuchi A."/>
            <person name="Kamiya K."/>
            <person name="Karasawa W."/>
            <person name="Kurita K."/>
            <person name="Katagiri S."/>
            <person name="Kikuta A."/>
            <person name="Kobayashi H."/>
            <person name="Kobayashi N."/>
            <person name="Machita K."/>
            <person name="Maehara T."/>
            <person name="Masukawa M."/>
            <person name="Mizubayashi T."/>
            <person name="Mukai Y."/>
            <person name="Nagasaki H."/>
            <person name="Nagata Y."/>
            <person name="Naito S."/>
            <person name="Nakashima M."/>
            <person name="Nakama Y."/>
            <person name="Nakamichi Y."/>
            <person name="Nakamura M."/>
            <person name="Meguro A."/>
            <person name="Negishi M."/>
            <person name="Ohta I."/>
            <person name="Ohta T."/>
            <person name="Okamoto M."/>
            <person name="Ono N."/>
            <person name="Saji S."/>
            <person name="Sakaguchi M."/>
            <person name="Sakai K."/>
            <person name="Shibata M."/>
            <person name="Shimokawa T."/>
            <person name="Song J."/>
            <person name="Takazaki Y."/>
            <person name="Terasawa K."/>
            <person name="Tsugane M."/>
            <person name="Tsuji K."/>
            <person name="Ueda S."/>
            <person name="Waki K."/>
            <person name="Yamagata H."/>
            <person name="Yamamoto M."/>
            <person name="Yamamoto S."/>
            <person name="Yamane H."/>
            <person name="Yoshiki S."/>
            <person name="Yoshihara R."/>
            <person name="Yukawa K."/>
            <person name="Zhong H."/>
            <person name="Yano M."/>
            <person name="Yuan Q."/>
            <person name="Ouyang S."/>
            <person name="Liu J."/>
            <person name="Jones K.M."/>
            <person name="Gansberger K."/>
            <person name="Moffat K."/>
            <person name="Hill J."/>
            <person name="Bera J."/>
            <person name="Fadrosh D."/>
            <person name="Jin S."/>
            <person name="Johri S."/>
            <person name="Kim M."/>
            <person name="Overton L."/>
            <person name="Reardon M."/>
            <person name="Tsitrin T."/>
            <person name="Vuong H."/>
            <person name="Weaver B."/>
            <person name="Ciecko A."/>
            <person name="Tallon L."/>
            <person name="Jackson J."/>
            <person name="Pai G."/>
            <person name="Aken S.V."/>
            <person name="Utterback T."/>
            <person name="Reidmuller S."/>
            <person name="Feldblyum T."/>
            <person name="Hsiao J."/>
            <person name="Zismann V."/>
            <person name="Iobst S."/>
            <person name="de Vazeille A.R."/>
            <person name="Buell C.R."/>
            <person name="Ying K."/>
            <person name="Li Y."/>
            <person name="Lu T."/>
            <person name="Huang Y."/>
            <person name="Zhao Q."/>
            <person name="Feng Q."/>
            <person name="Zhang L."/>
            <person name="Zhu J."/>
            <person name="Weng Q."/>
            <person name="Mu J."/>
            <person name="Lu Y."/>
            <person name="Fan D."/>
            <person name="Liu Y."/>
            <person name="Guan J."/>
            <person name="Zhang Y."/>
            <person name="Yu S."/>
            <person name="Liu X."/>
            <person name="Zhang Y."/>
            <person name="Hong G."/>
            <person name="Han B."/>
            <person name="Choisne N."/>
            <person name="Demange N."/>
            <person name="Orjeda G."/>
            <person name="Samain S."/>
            <person name="Cattolico L."/>
            <person name="Pelletier E."/>
            <person name="Couloux A."/>
            <person name="Segurens B."/>
            <person name="Wincker P."/>
            <person name="D'Hont A."/>
            <person name="Scarpelli C."/>
            <person name="Weissenbach J."/>
            <person name="Salanoubat M."/>
            <person name="Quetier F."/>
            <person name="Yu Y."/>
            <person name="Kim H.R."/>
            <person name="Rambo T."/>
            <person name="Currie J."/>
            <person name="Collura K."/>
            <person name="Luo M."/>
            <person name="Yang T."/>
            <person name="Ammiraju J.S.S."/>
            <person name="Engler F."/>
            <person name="Soderlund C."/>
            <person name="Wing R.A."/>
            <person name="Palmer L.E."/>
            <person name="de la Bastide M."/>
            <person name="Spiegel L."/>
            <person name="Nascimento L."/>
            <person name="Zutavern T."/>
            <person name="O'Shaughnessy A."/>
            <person name="Dike S."/>
            <person name="Dedhia N."/>
            <person name="Preston R."/>
            <person name="Balija V."/>
            <person name="McCombie W.R."/>
            <person name="Chow T."/>
            <person name="Chen H."/>
            <person name="Chung M."/>
            <person name="Chen C."/>
            <person name="Shaw J."/>
            <person name="Wu H."/>
            <person name="Hsiao K."/>
            <person name="Chao Y."/>
            <person name="Chu M."/>
            <person name="Cheng C."/>
            <person name="Hour A."/>
            <person name="Lee P."/>
            <person name="Lin S."/>
            <person name="Lin Y."/>
            <person name="Liou J."/>
            <person name="Liu S."/>
            <person name="Hsing Y."/>
            <person name="Raghuvanshi S."/>
            <person name="Mohanty A."/>
            <person name="Bharti A.K."/>
            <person name="Gaur A."/>
            <person name="Gupta V."/>
            <person name="Kumar D."/>
            <person name="Ravi V."/>
            <person name="Vij S."/>
            <person name="Kapur A."/>
            <person name="Khurana P."/>
            <person name="Khurana P."/>
            <person name="Khurana J.P."/>
            <person name="Tyagi A.K."/>
            <person name="Gaikwad K."/>
            <person name="Singh A."/>
            <person name="Dalal V."/>
            <person name="Srivastava S."/>
            <person name="Dixit A."/>
            <person name="Pal A.K."/>
            <person name="Ghazi I.A."/>
            <person name="Yadav M."/>
            <person name="Pandit A."/>
            <person name="Bhargava A."/>
            <person name="Sureshbabu K."/>
            <person name="Batra K."/>
            <person name="Sharma T.R."/>
            <person name="Mohapatra T."/>
            <person name="Singh N.K."/>
            <person name="Messing J."/>
            <person name="Nelson A.B."/>
            <person name="Fuks G."/>
            <person name="Kavchok S."/>
            <person name="Keizer G."/>
            <person name="Linton E."/>
            <person name="Llaca V."/>
            <person name="Song R."/>
            <person name="Tanyolac B."/>
            <person name="Young S."/>
            <person name="Ho-Il K."/>
            <person name="Hahn J.H."/>
            <person name="Sangsakoo G."/>
            <person name="Vanavichit A."/>
            <person name="de Mattos Luiz.A.T."/>
            <person name="Zimmer P.D."/>
            <person name="Malone G."/>
            <person name="Dellagostin O."/>
            <person name="de Oliveira A.C."/>
            <person name="Bevan M."/>
            <person name="Bancroft I."/>
            <person name="Minx P."/>
            <person name="Cordum H."/>
            <person name="Wilson R."/>
            <person name="Cheng Z."/>
            <person name="Jin W."/>
            <person name="Jiang J."/>
            <person name="Leong S.A."/>
            <person name="Iwama H."/>
            <person name="Gojobori T."/>
            <person name="Itoh T."/>
            <person name="Niimura Y."/>
            <person name="Fujii Y."/>
            <person name="Habara T."/>
            <person name="Sakai H."/>
            <person name="Sato Y."/>
            <person name="Wilson G."/>
            <person name="Kumar K."/>
            <person name="McCouch S."/>
            <person name="Juretic N."/>
            <person name="Hoen D."/>
            <person name="Wright S."/>
            <person name="Bruskiewich R."/>
            <person name="Bureau T."/>
            <person name="Miyao A."/>
            <person name="Hirochika H."/>
            <person name="Nishikawa T."/>
            <person name="Kadowaki K."/>
            <person name="Sugiura M."/>
            <person name="Burr B."/>
            <person name="Sasaki T."/>
        </authorList>
    </citation>
    <scope>NUCLEOTIDE SEQUENCE [LARGE SCALE GENOMIC DNA]</scope>
    <source>
        <strain evidence="2">cv. Nipponbare</strain>
    </source>
</reference>